<organism evidence="4 5">
    <name type="scientific">Plantibacter flavus</name>
    <dbReference type="NCBI Taxonomy" id="150123"/>
    <lineage>
        <taxon>Bacteria</taxon>
        <taxon>Bacillati</taxon>
        <taxon>Actinomycetota</taxon>
        <taxon>Actinomycetes</taxon>
        <taxon>Micrococcales</taxon>
        <taxon>Microbacteriaceae</taxon>
        <taxon>Plantibacter</taxon>
    </lineage>
</organism>
<protein>
    <submittedName>
        <fullName evidence="4">Uncharacterized protein (DUF58 family)</fullName>
    </submittedName>
</protein>
<comment type="caution">
    <text evidence="4">The sequence shown here is derived from an EMBL/GenBank/DDBJ whole genome shotgun (WGS) entry which is preliminary data.</text>
</comment>
<keyword evidence="5" id="KW-1185">Reference proteome</keyword>
<accession>A0A3N2C411</accession>
<keyword evidence="2" id="KW-1133">Transmembrane helix</keyword>
<evidence type="ECO:0000256" key="1">
    <source>
        <dbReference type="SAM" id="MobiDB-lite"/>
    </source>
</evidence>
<evidence type="ECO:0000313" key="4">
    <source>
        <dbReference type="EMBL" id="ROR82229.1"/>
    </source>
</evidence>
<dbReference type="Pfam" id="PF01882">
    <property type="entry name" value="DUF58"/>
    <property type="match status" value="1"/>
</dbReference>
<sequence length="400" mass="42666">MLRGTIRSVTTPLGGAGVVGAIGATVIGVAVGWDEFAVGGTMLAVLVMSSAGFLVGRGDLVVTLALAESSTSVGRSVAAAVDVSRARRGAPARTVVEVPVGADLVELRVKPSGADAHRGTVEIPARRRGVVRVGPARTLRADPIGLFRRELVWTDVHELRVHPETVALPGMGTGLVRDLEGEASRDLTADDLSFHALRDYRAGDDRRHIHWKSTARTGSLTVRQFEETRRSRVAVVFSRATEDFADDEEFELVVSAVASIASCALREGRDVTVLTSPDGSPSHRGPRRRPRVVPTSGRVRMLDVLSEVGTGDDLIPLEQLAALVGSVAREVTTVFVVTGTIAGMRELRSWSSELPAGTQTIAVRCGPEERPGLHRTNALTVLTIGYLDDLRRSFARAVAE</sequence>
<dbReference type="Proteomes" id="UP000266915">
    <property type="component" value="Unassembled WGS sequence"/>
</dbReference>
<dbReference type="AlphaFoldDB" id="A0A3N2C411"/>
<feature type="domain" description="DUF58" evidence="3">
    <location>
        <begin position="197"/>
        <end position="285"/>
    </location>
</feature>
<dbReference type="InterPro" id="IPR002881">
    <property type="entry name" value="DUF58"/>
</dbReference>
<proteinExistence type="predicted"/>
<evidence type="ECO:0000259" key="3">
    <source>
        <dbReference type="Pfam" id="PF01882"/>
    </source>
</evidence>
<feature type="region of interest" description="Disordered" evidence="1">
    <location>
        <begin position="274"/>
        <end position="293"/>
    </location>
</feature>
<dbReference type="PANTHER" id="PTHR34351">
    <property type="entry name" value="SLR1927 PROTEIN-RELATED"/>
    <property type="match status" value="1"/>
</dbReference>
<dbReference type="EMBL" id="RKHL01000001">
    <property type="protein sequence ID" value="ROR82229.1"/>
    <property type="molecule type" value="Genomic_DNA"/>
</dbReference>
<evidence type="ECO:0000313" key="5">
    <source>
        <dbReference type="Proteomes" id="UP000266915"/>
    </source>
</evidence>
<keyword evidence="2" id="KW-0812">Transmembrane</keyword>
<reference evidence="4 5" key="1">
    <citation type="submission" date="2018-11" db="EMBL/GenBank/DDBJ databases">
        <title>Sequencing the genomes of 1000 actinobacteria strains.</title>
        <authorList>
            <person name="Klenk H.-P."/>
        </authorList>
    </citation>
    <scope>NUCLEOTIDE SEQUENCE [LARGE SCALE GENOMIC DNA]</scope>
    <source>
        <strain evidence="4 5">DSM 14012</strain>
    </source>
</reference>
<keyword evidence="2" id="KW-0472">Membrane</keyword>
<feature type="transmembrane region" description="Helical" evidence="2">
    <location>
        <begin position="12"/>
        <end position="31"/>
    </location>
</feature>
<gene>
    <name evidence="4" type="ORF">EDD42_2317</name>
</gene>
<name>A0A3N2C411_9MICO</name>
<evidence type="ECO:0000256" key="2">
    <source>
        <dbReference type="SAM" id="Phobius"/>
    </source>
</evidence>